<evidence type="ECO:0000313" key="2">
    <source>
        <dbReference type="EMBL" id="EKT77299.1"/>
    </source>
</evidence>
<dbReference type="InterPro" id="IPR001852">
    <property type="entry name" value="PdxS/SNZ"/>
</dbReference>
<evidence type="ECO:0000313" key="3">
    <source>
        <dbReference type="Proteomes" id="UP000005951"/>
    </source>
</evidence>
<organism evidence="2 3">
    <name type="scientific">Rhodococcus opacus M213</name>
    <dbReference type="NCBI Taxonomy" id="1129896"/>
    <lineage>
        <taxon>Bacteria</taxon>
        <taxon>Bacillati</taxon>
        <taxon>Actinomycetota</taxon>
        <taxon>Actinomycetes</taxon>
        <taxon>Mycobacteriales</taxon>
        <taxon>Nocardiaceae</taxon>
        <taxon>Rhodococcus</taxon>
    </lineage>
</organism>
<dbReference type="Proteomes" id="UP000005951">
    <property type="component" value="Unassembled WGS sequence"/>
</dbReference>
<gene>
    <name evidence="2" type="ORF">WSS_A38116</name>
</gene>
<dbReference type="AlphaFoldDB" id="K8X6U8"/>
<accession>K8X6U8</accession>
<reference evidence="2 3" key="1">
    <citation type="journal article" date="2013" name="Genome Announc.">
        <title>Draft Genome Sequence of Rhodococcus opacus Strain M213 Shows a Diverse Catabolic Potential.</title>
        <authorList>
            <person name="Pathak A."/>
            <person name="Green S.J."/>
            <person name="Ogram A."/>
            <person name="Chauhan A."/>
        </authorList>
    </citation>
    <scope>NUCLEOTIDE SEQUENCE [LARGE SCALE GENOMIC DNA]</scope>
    <source>
        <strain evidence="2 3">M213</strain>
    </source>
</reference>
<dbReference type="EMBL" id="AJYC02000158">
    <property type="protein sequence ID" value="EKT77299.1"/>
    <property type="molecule type" value="Genomic_DNA"/>
</dbReference>
<comment type="similarity">
    <text evidence="1">Belongs to the PdxS/SNZ family.</text>
</comment>
<protein>
    <recommendedName>
        <fullName evidence="4">Pyridoxal biosynthesis lyase PdxS</fullName>
    </recommendedName>
</protein>
<comment type="caution">
    <text evidence="2">The sequence shown here is derived from an EMBL/GenBank/DDBJ whole genome shotgun (WGS) entry which is preliminary data.</text>
</comment>
<sequence length="137" mass="15158">MGNQVERAAAIVKATTFHDDPDTLAKVSRGLGEAMVGINIDEIRQPHRHAVGEPVEMGRVARTRPWGLARSILYLTDRLDADPITDDAIEECRRHVTAVDQLTTAAKDLPELRHPDAEILGLLARYMAARFRILALA</sequence>
<proteinExistence type="inferred from homology"/>
<evidence type="ECO:0000256" key="1">
    <source>
        <dbReference type="PROSITE-ProRule" id="PRU00481"/>
    </source>
</evidence>
<evidence type="ECO:0008006" key="4">
    <source>
        <dbReference type="Google" id="ProtNLM"/>
    </source>
</evidence>
<dbReference type="Gene3D" id="3.20.20.70">
    <property type="entry name" value="Aldolase class I"/>
    <property type="match status" value="1"/>
</dbReference>
<dbReference type="GO" id="GO:0042823">
    <property type="term" value="P:pyridoxal phosphate biosynthetic process"/>
    <property type="evidence" value="ECO:0007669"/>
    <property type="project" value="InterPro"/>
</dbReference>
<dbReference type="InterPro" id="IPR013785">
    <property type="entry name" value="Aldolase_TIM"/>
</dbReference>
<name>K8X6U8_RHOOP</name>
<dbReference type="PROSITE" id="PS51129">
    <property type="entry name" value="PDXS_SNZ_2"/>
    <property type="match status" value="1"/>
</dbReference>